<organism evidence="5 6">
    <name type="scientific">Halovibrio salipaludis</name>
    <dbReference type="NCBI Taxonomy" id="2032626"/>
    <lineage>
        <taxon>Bacteria</taxon>
        <taxon>Pseudomonadati</taxon>
        <taxon>Pseudomonadota</taxon>
        <taxon>Gammaproteobacteria</taxon>
        <taxon>Oceanospirillales</taxon>
        <taxon>Halomonadaceae</taxon>
        <taxon>Halovibrio</taxon>
    </lineage>
</organism>
<feature type="domain" description="CobN/magnesium chelatase" evidence="4">
    <location>
        <begin position="169"/>
        <end position="508"/>
    </location>
</feature>
<evidence type="ECO:0000256" key="1">
    <source>
        <dbReference type="SAM" id="MobiDB-lite"/>
    </source>
</evidence>
<evidence type="ECO:0000313" key="6">
    <source>
        <dbReference type="Proteomes" id="UP000218896"/>
    </source>
</evidence>
<evidence type="ECO:0000313" key="5">
    <source>
        <dbReference type="EMBL" id="PAU82342.1"/>
    </source>
</evidence>
<evidence type="ECO:0000256" key="3">
    <source>
        <dbReference type="SAM" id="SignalP"/>
    </source>
</evidence>
<feature type="signal peptide" evidence="3">
    <location>
        <begin position="1"/>
        <end position="19"/>
    </location>
</feature>
<evidence type="ECO:0000259" key="4">
    <source>
        <dbReference type="Pfam" id="PF02514"/>
    </source>
</evidence>
<feature type="region of interest" description="Disordered" evidence="1">
    <location>
        <begin position="792"/>
        <end position="861"/>
    </location>
</feature>
<dbReference type="InterPro" id="IPR003672">
    <property type="entry name" value="CobN/Mg_chltase"/>
</dbReference>
<gene>
    <name evidence="5" type="ORF">CK501_04130</name>
</gene>
<feature type="transmembrane region" description="Helical" evidence="2">
    <location>
        <begin position="1491"/>
        <end position="1511"/>
    </location>
</feature>
<name>A0A2A2FCJ7_9GAMM</name>
<feature type="chain" id="PRO_5012471703" evidence="3">
    <location>
        <begin position="20"/>
        <end position="1515"/>
    </location>
</feature>
<feature type="domain" description="CobN/magnesium chelatase" evidence="4">
    <location>
        <begin position="598"/>
        <end position="911"/>
    </location>
</feature>
<dbReference type="PANTHER" id="PTHR44119">
    <property type="entry name" value="MAGNESIUM-CHELATASE SUBUNIT CHLH, CHLOROPLASTIC"/>
    <property type="match status" value="1"/>
</dbReference>
<dbReference type="RefSeq" id="WP_095616436.1">
    <property type="nucleotide sequence ID" value="NZ_NSKD01000001.1"/>
</dbReference>
<keyword evidence="2" id="KW-0472">Membrane</keyword>
<feature type="domain" description="CobN/magnesium chelatase" evidence="4">
    <location>
        <begin position="919"/>
        <end position="1379"/>
    </location>
</feature>
<dbReference type="PANTHER" id="PTHR44119:SF1">
    <property type="entry name" value="MAGNESIUM-CHELATASE SUBUNIT CHLH, CHLOROPLASTIC"/>
    <property type="match status" value="1"/>
</dbReference>
<keyword evidence="3" id="KW-0732">Signal</keyword>
<proteinExistence type="predicted"/>
<reference evidence="5 6" key="1">
    <citation type="submission" date="2017-08" db="EMBL/GenBank/DDBJ databases">
        <title>Halovibrio sewagensis sp. nov., isolated from wastewater of high salinity.</title>
        <authorList>
            <person name="Dong X."/>
            <person name="Zhang G."/>
        </authorList>
    </citation>
    <scope>NUCLEOTIDE SEQUENCE [LARGE SCALE GENOMIC DNA]</scope>
    <source>
        <strain evidence="5 6">YL5-2</strain>
    </source>
</reference>
<keyword evidence="2" id="KW-1133">Transmembrane helix</keyword>
<sequence length="1515" mass="168669">MRAAVLILAGVLFPLLAQAATIVGIVSDRSSAEMAAGAEKHLEAFPEHEIVLRTPEQLKDLSDEQVTRLWADADALVLAAVFGEESGRIRRLVRDQGPGADVPIMAMNSKRGITRLSRLGGERVLEPLSDKEINEMVANPEPGEDPAAHLEERRDQYPEQAQWLTGRAFYQGRSPEHMDGLFRWVLAQAGHDIEVPEPKPREPIRYYRDGEASADPDSLNLDEGPAVALLDLDSGDRPGDRDLLDAACEQMEERGIQCFTILARWGGASVEAVETLEDRIKPATLSGIVSLQYFTVGGGDGRRAVTKAFEDLDVPVIKGMRLSKLTEPEWLLSDEGLPWDAVHYQLAMPELQGISQPMVLAVAEKPRIDELTGVKLKFTRPVTERVNSLADRMNRWVTLQQKDNSDKRVALVYYNHPPGRQNIGADKLNVPESLFEILQQLKAAGYDTGELPESPEALLDQIQERGVNLPDQQSGLEDLVGKVPSISKETYLERFKAMPEAVQAEMENGPVGYLHAQLKNAASNGHTKLGNDLLKSGVKDLRHMLRNYEHDATQRALDLLDQYQTGWRDVLRDESGSIEQVTRIRDALVRTGIPGLSGWGEAPGRSMVHEGEMLFPGIHFGNVFIGPQPPRGWEVSEELLHANTTFPPTHQYVGFYQWLRKDFNADAMVYLGRHSTREFLPRRRAGLAEDDYPELLGKDLPLIYPYIVDGVGEGIQAKRRAMGVMISHLTPPLETTKLYDNLLELRQLVETWESSNDPDSSARDRAVKTLRERIDELDMVQDIEKELAEGHHHGEEEEGHEAEHGEEHSEHAEKEHHHEHGDEKHPEEGGDHADDHAHEHEHDDGDEHGHEHHHDEHEETVHLEDVDDELLVHEVGHYLTNMQESFMPLGLHVFGRDWEQEGIDTMLNSMAGDDEDPKSEWREKLEASPGEEMAHLLAGLDGQFVPPGQGNDPVRTPEVLPTGRNFHALSSDLVPTRVAWSLGADMAKDARNKGDPKAEGSEAIVLWASDTVRDEGVMIAFGLDMLGIKPDWNSRGIVEGLERMPLEDRSRRRDALFTTSGLFRDLYEDQLVLLDHATRLALDGAYNTIMSKHPQLDRALEAAIEPLPEDMRDPGNESLAKNDVAARWVADTKAMLANGADAEKAGSDAALRVFGTAPGSYGAGVNRLADRSGAWDDRGKVADAYTRRMGYAFGGDKQGGRAAHDAFKDRLDNVGRTYLGRASHVYGLLDNDDGFDFQGGLSMAVEHETGQTPDNRVLMHADPDNPRVESLQQALLSELRGQNLNPQWLKPLMEQGYAGARTMSADFMDNLWGWQVTSPDVINSDVWDDVHDVYFEDKHDLGMDEFLEKDHNVHVKTHMQAITLVAAHRGFWEPSEETLQQQRQDFAQLVVENGLPGSGHTRPDHPTMQWVAEQLSDSELKEDFKAVLDSARMEAPESKAQPVSMREVSMKQKPQQQEAAEQSQDQSEKEKGKESDKAEEEQASAEGGPVLLPWFIGGGVLLLLGGGVVAGRRLS</sequence>
<dbReference type="OrthoDB" id="9757976at2"/>
<dbReference type="CDD" id="cd10150">
    <property type="entry name" value="CobN_like"/>
    <property type="match status" value="1"/>
</dbReference>
<keyword evidence="6" id="KW-1185">Reference proteome</keyword>
<feature type="compositionally biased region" description="Low complexity" evidence="1">
    <location>
        <begin position="1451"/>
        <end position="1465"/>
    </location>
</feature>
<evidence type="ECO:0000256" key="2">
    <source>
        <dbReference type="SAM" id="Phobius"/>
    </source>
</evidence>
<feature type="compositionally biased region" description="Basic and acidic residues" evidence="1">
    <location>
        <begin position="1466"/>
        <end position="1476"/>
    </location>
</feature>
<feature type="region of interest" description="Disordered" evidence="1">
    <location>
        <begin position="1432"/>
        <end position="1491"/>
    </location>
</feature>
<dbReference type="EMBL" id="NSKD01000001">
    <property type="protein sequence ID" value="PAU82342.1"/>
    <property type="molecule type" value="Genomic_DNA"/>
</dbReference>
<dbReference type="Proteomes" id="UP000218896">
    <property type="component" value="Unassembled WGS sequence"/>
</dbReference>
<protein>
    <submittedName>
        <fullName evidence="5">Cobalamin biosynthesis protein CobN</fullName>
    </submittedName>
</protein>
<comment type="caution">
    <text evidence="5">The sequence shown here is derived from an EMBL/GenBank/DDBJ whole genome shotgun (WGS) entry which is preliminary data.</text>
</comment>
<keyword evidence="2" id="KW-0812">Transmembrane</keyword>
<accession>A0A2A2FCJ7</accession>
<dbReference type="Pfam" id="PF02514">
    <property type="entry name" value="CobN-Mg_chel"/>
    <property type="match status" value="3"/>
</dbReference>